<dbReference type="GO" id="GO:0033588">
    <property type="term" value="C:elongator holoenzyme complex"/>
    <property type="evidence" value="ECO:0007669"/>
    <property type="project" value="InterPro"/>
</dbReference>
<evidence type="ECO:0000313" key="11">
    <source>
        <dbReference type="Proteomes" id="UP000639338"/>
    </source>
</evidence>
<evidence type="ECO:0000256" key="3">
    <source>
        <dbReference type="ARBA" id="ARBA00005043"/>
    </source>
</evidence>
<dbReference type="GO" id="GO:0008023">
    <property type="term" value="C:transcription elongation factor complex"/>
    <property type="evidence" value="ECO:0007669"/>
    <property type="project" value="TreeGrafter"/>
</dbReference>
<sequence>MASSNNQLRGKVPPIPGTKPSIKNAQLLVSTGIPSLDNIIGGGLPIGSLLLIEEDTYNNYASVMFKYFLAEGAVSTHALFVASQDTKPQQLITKLPAVVNDTSTTPVQSSNRSDEKMQIAWRYHNMKITDSSIKSGQTFGHFYDLTKDMDTDMIDNTDVTYWDGDDLSFNTTGFKNNCYVDLLKKIQLKLKQGGFCVTDDIKKRNILRIGIQSLGSRLWLCDTEEDTQNDLLKFLYCFRSLLRSSYAVAAITVPVKNFDNIGGVIGRMEHLSDTAISLESFIGSPKEANPIFRDYHGLLHVKKLSAINTLAAHCPESIDLAFKMRRKKFVIEVLHLPPELGDAHREQDDSSSVGCGSGGGTSKLDF</sequence>
<protein>
    <recommendedName>
        <fullName evidence="5">Elongator complex protein 4</fullName>
    </recommendedName>
</protein>
<evidence type="ECO:0000313" key="10">
    <source>
        <dbReference type="EMBL" id="KAF7990353.1"/>
    </source>
</evidence>
<dbReference type="Pfam" id="PF05625">
    <property type="entry name" value="PAXNEB"/>
    <property type="match status" value="1"/>
</dbReference>
<dbReference type="AlphaFoldDB" id="A0A834XPR2"/>
<dbReference type="PANTHER" id="PTHR12896">
    <property type="entry name" value="PAX6 NEIGHBOR PROTEIN PAXNEB"/>
    <property type="match status" value="1"/>
</dbReference>
<evidence type="ECO:0000256" key="7">
    <source>
        <dbReference type="ARBA" id="ARBA00022694"/>
    </source>
</evidence>
<evidence type="ECO:0000256" key="6">
    <source>
        <dbReference type="ARBA" id="ARBA00022490"/>
    </source>
</evidence>
<dbReference type="PANTHER" id="PTHR12896:SF1">
    <property type="entry name" value="ELONGATOR COMPLEX PROTEIN 4"/>
    <property type="match status" value="1"/>
</dbReference>
<dbReference type="UniPathway" id="UPA00988"/>
<dbReference type="InterPro" id="IPR027417">
    <property type="entry name" value="P-loop_NTPase"/>
</dbReference>
<comment type="similarity">
    <text evidence="4">Belongs to the ELP4 family.</text>
</comment>
<dbReference type="FunFam" id="3.40.50.300:FF:003211">
    <property type="entry name" value="Elongator complex protein, putative"/>
    <property type="match status" value="1"/>
</dbReference>
<feature type="region of interest" description="Disordered" evidence="9">
    <location>
        <begin position="342"/>
        <end position="366"/>
    </location>
</feature>
<organism evidence="10 11">
    <name type="scientific">Aphidius gifuensis</name>
    <name type="common">Parasitoid wasp</name>
    <dbReference type="NCBI Taxonomy" id="684658"/>
    <lineage>
        <taxon>Eukaryota</taxon>
        <taxon>Metazoa</taxon>
        <taxon>Ecdysozoa</taxon>
        <taxon>Arthropoda</taxon>
        <taxon>Hexapoda</taxon>
        <taxon>Insecta</taxon>
        <taxon>Pterygota</taxon>
        <taxon>Neoptera</taxon>
        <taxon>Endopterygota</taxon>
        <taxon>Hymenoptera</taxon>
        <taxon>Apocrita</taxon>
        <taxon>Ichneumonoidea</taxon>
        <taxon>Braconidae</taxon>
        <taxon>Aphidiinae</taxon>
        <taxon>Aphidius</taxon>
    </lineage>
</organism>
<dbReference type="CDD" id="cd19494">
    <property type="entry name" value="Elp4"/>
    <property type="match status" value="1"/>
</dbReference>
<evidence type="ECO:0000256" key="2">
    <source>
        <dbReference type="ARBA" id="ARBA00004496"/>
    </source>
</evidence>
<feature type="compositionally biased region" description="Gly residues" evidence="9">
    <location>
        <begin position="355"/>
        <end position="366"/>
    </location>
</feature>
<gene>
    <name evidence="10" type="ORF">HCN44_000158</name>
</gene>
<evidence type="ECO:0000256" key="9">
    <source>
        <dbReference type="SAM" id="MobiDB-lite"/>
    </source>
</evidence>
<evidence type="ECO:0000256" key="5">
    <source>
        <dbReference type="ARBA" id="ARBA00020265"/>
    </source>
</evidence>
<dbReference type="GO" id="GO:0002098">
    <property type="term" value="P:tRNA wobble uridine modification"/>
    <property type="evidence" value="ECO:0007669"/>
    <property type="project" value="InterPro"/>
</dbReference>
<dbReference type="InterPro" id="IPR008728">
    <property type="entry name" value="Elongator_complex_protein_4"/>
</dbReference>
<evidence type="ECO:0000256" key="1">
    <source>
        <dbReference type="ARBA" id="ARBA00004123"/>
    </source>
</evidence>
<keyword evidence="11" id="KW-1185">Reference proteome</keyword>
<evidence type="ECO:0000256" key="4">
    <source>
        <dbReference type="ARBA" id="ARBA00007573"/>
    </source>
</evidence>
<dbReference type="Gene3D" id="3.40.50.300">
    <property type="entry name" value="P-loop containing nucleotide triphosphate hydrolases"/>
    <property type="match status" value="1"/>
</dbReference>
<keyword evidence="6" id="KW-0963">Cytoplasm</keyword>
<evidence type="ECO:0000256" key="8">
    <source>
        <dbReference type="ARBA" id="ARBA00023242"/>
    </source>
</evidence>
<accession>A0A834XPR2</accession>
<name>A0A834XPR2_APHGI</name>
<comment type="subcellular location">
    <subcellularLocation>
        <location evidence="2">Cytoplasm</location>
    </subcellularLocation>
    <subcellularLocation>
        <location evidence="1">Nucleus</location>
    </subcellularLocation>
</comment>
<dbReference type="EMBL" id="JACMRX010000004">
    <property type="protein sequence ID" value="KAF7990353.1"/>
    <property type="molecule type" value="Genomic_DNA"/>
</dbReference>
<dbReference type="Proteomes" id="UP000639338">
    <property type="component" value="Unassembled WGS sequence"/>
</dbReference>
<keyword evidence="8" id="KW-0539">Nucleus</keyword>
<proteinExistence type="inferred from homology"/>
<keyword evidence="7" id="KW-0819">tRNA processing</keyword>
<dbReference type="OrthoDB" id="289162at2759"/>
<comment type="caution">
    <text evidence="10">The sequence shown here is derived from an EMBL/GenBank/DDBJ whole genome shotgun (WGS) entry which is preliminary data.</text>
</comment>
<dbReference type="GO" id="GO:0005737">
    <property type="term" value="C:cytoplasm"/>
    <property type="evidence" value="ECO:0007669"/>
    <property type="project" value="UniProtKB-SubCell"/>
</dbReference>
<comment type="pathway">
    <text evidence="3">tRNA modification; 5-methoxycarbonylmethyl-2-thiouridine-tRNA biosynthesis.</text>
</comment>
<reference evidence="10 11" key="1">
    <citation type="submission" date="2020-08" db="EMBL/GenBank/DDBJ databases">
        <title>Aphidius gifuensis genome sequencing and assembly.</title>
        <authorList>
            <person name="Du Z."/>
        </authorList>
    </citation>
    <scope>NUCLEOTIDE SEQUENCE [LARGE SCALE GENOMIC DNA]</scope>
    <source>
        <strain evidence="10">YNYX2018</strain>
        <tissue evidence="10">Adults</tissue>
    </source>
</reference>